<accession>A0ABV2Z3W0</accession>
<dbReference type="InterPro" id="IPR014030">
    <property type="entry name" value="Ketoacyl_synth_N"/>
</dbReference>
<keyword evidence="1" id="KW-0808">Transferase</keyword>
<sequence>MSPLVLSAWSAVSPYGVGAEPFARGITAGRCAVGPLDPATHPGPFDRGGVVPDFSARTHVGKKGTRTMDRVTALAVAAVGQLLESCDGGPVRQPEETALVLGTGSGSVQSIMDFTRDSFAGERPYHVDPARFPNAVMNRAAGQSAIWHRIKGPNTTVAGGWLTGLLALSYAARLHRGGHCARVLCGAAEEYSEQRAWLEWHGRSAAERATPLGEGGAVFLLEPAEAAREAGHPALARLLTTRFRAYGAESEVRAALAACVRDALKTTGVAPGDVRLVAPLGAGGESAALEEAGVGDALGAADPRWIRCRPLLGDTSAAATSLQLAAVLAAAGADGLAPGEAALVTGVERDGTVGCALLAGA</sequence>
<proteinExistence type="predicted"/>
<dbReference type="RefSeq" id="WP_030286108.1">
    <property type="nucleotide sequence ID" value="NZ_JBEZVI010000018.1"/>
</dbReference>
<gene>
    <name evidence="3" type="ORF">AB0E61_21520</name>
</gene>
<organism evidence="3 4">
    <name type="scientific">Streptomyces catenulae</name>
    <dbReference type="NCBI Taxonomy" id="66875"/>
    <lineage>
        <taxon>Bacteria</taxon>
        <taxon>Bacillati</taxon>
        <taxon>Actinomycetota</taxon>
        <taxon>Actinomycetes</taxon>
        <taxon>Kitasatosporales</taxon>
        <taxon>Streptomycetaceae</taxon>
        <taxon>Streptomyces</taxon>
    </lineage>
</organism>
<evidence type="ECO:0000259" key="2">
    <source>
        <dbReference type="Pfam" id="PF00109"/>
    </source>
</evidence>
<feature type="domain" description="Beta-ketoacyl synthase-like N-terminal" evidence="2">
    <location>
        <begin position="3"/>
        <end position="200"/>
    </location>
</feature>
<evidence type="ECO:0000256" key="1">
    <source>
        <dbReference type="ARBA" id="ARBA00022679"/>
    </source>
</evidence>
<dbReference type="InterPro" id="IPR000794">
    <property type="entry name" value="Beta-ketoacyl_synthase"/>
</dbReference>
<reference evidence="3 4" key="1">
    <citation type="submission" date="2024-06" db="EMBL/GenBank/DDBJ databases">
        <title>The Natural Products Discovery Center: Release of the First 8490 Sequenced Strains for Exploring Actinobacteria Biosynthetic Diversity.</title>
        <authorList>
            <person name="Kalkreuter E."/>
            <person name="Kautsar S.A."/>
            <person name="Yang D."/>
            <person name="Bader C.D."/>
            <person name="Teijaro C.N."/>
            <person name="Fluegel L."/>
            <person name="Davis C.M."/>
            <person name="Simpson J.R."/>
            <person name="Lauterbach L."/>
            <person name="Steele A.D."/>
            <person name="Gui C."/>
            <person name="Meng S."/>
            <person name="Li G."/>
            <person name="Viehrig K."/>
            <person name="Ye F."/>
            <person name="Su P."/>
            <person name="Kiefer A.F."/>
            <person name="Nichols A."/>
            <person name="Cepeda A.J."/>
            <person name="Yan W."/>
            <person name="Fan B."/>
            <person name="Jiang Y."/>
            <person name="Adhikari A."/>
            <person name="Zheng C.-J."/>
            <person name="Schuster L."/>
            <person name="Cowan T.M."/>
            <person name="Smanski M.J."/>
            <person name="Chevrette M.G."/>
            <person name="De Carvalho L.P.S."/>
            <person name="Shen B."/>
        </authorList>
    </citation>
    <scope>NUCLEOTIDE SEQUENCE [LARGE SCALE GENOMIC DNA]</scope>
    <source>
        <strain evidence="3 4">NPDC033039</strain>
    </source>
</reference>
<dbReference type="Proteomes" id="UP001550853">
    <property type="component" value="Unassembled WGS sequence"/>
</dbReference>
<evidence type="ECO:0000313" key="3">
    <source>
        <dbReference type="EMBL" id="MEU3712661.1"/>
    </source>
</evidence>
<dbReference type="Gene3D" id="3.40.47.10">
    <property type="match status" value="1"/>
</dbReference>
<protein>
    <submittedName>
        <fullName evidence="3">Beta-ketoacyl synthase N-terminal-like domain-containing protein</fullName>
    </submittedName>
</protein>
<dbReference type="SUPFAM" id="SSF53901">
    <property type="entry name" value="Thiolase-like"/>
    <property type="match status" value="2"/>
</dbReference>
<dbReference type="PANTHER" id="PTHR11712">
    <property type="entry name" value="POLYKETIDE SYNTHASE-RELATED"/>
    <property type="match status" value="1"/>
</dbReference>
<evidence type="ECO:0000313" key="4">
    <source>
        <dbReference type="Proteomes" id="UP001550853"/>
    </source>
</evidence>
<dbReference type="Pfam" id="PF00109">
    <property type="entry name" value="ketoacyl-synt"/>
    <property type="match status" value="1"/>
</dbReference>
<keyword evidence="4" id="KW-1185">Reference proteome</keyword>
<comment type="caution">
    <text evidence="3">The sequence shown here is derived from an EMBL/GenBank/DDBJ whole genome shotgun (WGS) entry which is preliminary data.</text>
</comment>
<name>A0ABV2Z3W0_9ACTN</name>
<dbReference type="InterPro" id="IPR016039">
    <property type="entry name" value="Thiolase-like"/>
</dbReference>
<dbReference type="PANTHER" id="PTHR11712:SF336">
    <property type="entry name" value="3-OXOACYL-[ACYL-CARRIER-PROTEIN] SYNTHASE, MITOCHONDRIAL"/>
    <property type="match status" value="1"/>
</dbReference>
<dbReference type="EMBL" id="JBEZVI010000018">
    <property type="protein sequence ID" value="MEU3712661.1"/>
    <property type="molecule type" value="Genomic_DNA"/>
</dbReference>